<protein>
    <submittedName>
        <fullName evidence="2">Uncharacterized protein</fullName>
    </submittedName>
</protein>
<proteinExistence type="predicted"/>
<name>A0A8H3KSD7_9GLOM</name>
<dbReference type="Proteomes" id="UP000615446">
    <property type="component" value="Unassembled WGS sequence"/>
</dbReference>
<accession>A0A8H3KSD7</accession>
<feature type="transmembrane region" description="Helical" evidence="1">
    <location>
        <begin position="69"/>
        <end position="88"/>
    </location>
</feature>
<evidence type="ECO:0000256" key="1">
    <source>
        <dbReference type="SAM" id="Phobius"/>
    </source>
</evidence>
<keyword evidence="1" id="KW-0812">Transmembrane</keyword>
<evidence type="ECO:0000313" key="2">
    <source>
        <dbReference type="EMBL" id="GES73228.1"/>
    </source>
</evidence>
<dbReference type="EMBL" id="BLAL01000005">
    <property type="protein sequence ID" value="GES73228.1"/>
    <property type="molecule type" value="Genomic_DNA"/>
</dbReference>
<keyword evidence="1" id="KW-0472">Membrane</keyword>
<evidence type="ECO:0000313" key="3">
    <source>
        <dbReference type="Proteomes" id="UP000615446"/>
    </source>
</evidence>
<keyword evidence="1" id="KW-1133">Transmembrane helix</keyword>
<sequence length="101" mass="11492">MFGKGIKLTNSIFKRELEALSSSRLNLLKKNAHLQQELLSKKNNELDMKEGGMNASSANPIITSYLSPIVAHSILILIILTIIWFVVVKRLWNAWKKTEQN</sequence>
<dbReference type="AlphaFoldDB" id="A0A8H3KSD7"/>
<comment type="caution">
    <text evidence="2">The sequence shown here is derived from an EMBL/GenBank/DDBJ whole genome shotgun (WGS) entry which is preliminary data.</text>
</comment>
<organism evidence="2 3">
    <name type="scientific">Rhizophagus clarus</name>
    <dbReference type="NCBI Taxonomy" id="94130"/>
    <lineage>
        <taxon>Eukaryota</taxon>
        <taxon>Fungi</taxon>
        <taxon>Fungi incertae sedis</taxon>
        <taxon>Mucoromycota</taxon>
        <taxon>Glomeromycotina</taxon>
        <taxon>Glomeromycetes</taxon>
        <taxon>Glomerales</taxon>
        <taxon>Glomeraceae</taxon>
        <taxon>Rhizophagus</taxon>
    </lineage>
</organism>
<gene>
    <name evidence="2" type="ORF">RCL2_000077000</name>
</gene>
<reference evidence="2" key="1">
    <citation type="submission" date="2019-10" db="EMBL/GenBank/DDBJ databases">
        <title>Conservation and host-specific expression of non-tandemly repeated heterogenous ribosome RNA gene in arbuscular mycorrhizal fungi.</title>
        <authorList>
            <person name="Maeda T."/>
            <person name="Kobayashi Y."/>
            <person name="Nakagawa T."/>
            <person name="Ezawa T."/>
            <person name="Yamaguchi K."/>
            <person name="Bino T."/>
            <person name="Nishimoto Y."/>
            <person name="Shigenobu S."/>
            <person name="Kawaguchi M."/>
        </authorList>
    </citation>
    <scope>NUCLEOTIDE SEQUENCE</scope>
    <source>
        <strain evidence="2">HR1</strain>
    </source>
</reference>